<feature type="transmembrane region" description="Helical" evidence="10">
    <location>
        <begin position="278"/>
        <end position="298"/>
    </location>
</feature>
<evidence type="ECO:0000313" key="14">
    <source>
        <dbReference type="Proteomes" id="UP000799779"/>
    </source>
</evidence>
<dbReference type="InterPro" id="IPR011527">
    <property type="entry name" value="ABC1_TM_dom"/>
</dbReference>
<proteinExistence type="inferred from homology"/>
<feature type="transmembrane region" description="Helical" evidence="10">
    <location>
        <begin position="406"/>
        <end position="423"/>
    </location>
</feature>
<feature type="transmembrane region" description="Helical" evidence="10">
    <location>
        <begin position="245"/>
        <end position="266"/>
    </location>
</feature>
<evidence type="ECO:0000259" key="11">
    <source>
        <dbReference type="PROSITE" id="PS50893"/>
    </source>
</evidence>
<dbReference type="SMART" id="SM00382">
    <property type="entry name" value="AAA"/>
    <property type="match status" value="1"/>
</dbReference>
<dbReference type="PROSITE" id="PS50893">
    <property type="entry name" value="ABC_TRANSPORTER_2"/>
    <property type="match status" value="1"/>
</dbReference>
<reference evidence="13" key="1">
    <citation type="journal article" date="2020" name="Stud. Mycol.">
        <title>101 Dothideomycetes genomes: a test case for predicting lifestyles and emergence of pathogens.</title>
        <authorList>
            <person name="Haridas S."/>
            <person name="Albert R."/>
            <person name="Binder M."/>
            <person name="Bloem J."/>
            <person name="Labutti K."/>
            <person name="Salamov A."/>
            <person name="Andreopoulos B."/>
            <person name="Baker S."/>
            <person name="Barry K."/>
            <person name="Bills G."/>
            <person name="Bluhm B."/>
            <person name="Cannon C."/>
            <person name="Castanera R."/>
            <person name="Culley D."/>
            <person name="Daum C."/>
            <person name="Ezra D."/>
            <person name="Gonzalez J."/>
            <person name="Henrissat B."/>
            <person name="Kuo A."/>
            <person name="Liang C."/>
            <person name="Lipzen A."/>
            <person name="Lutzoni F."/>
            <person name="Magnuson J."/>
            <person name="Mondo S."/>
            <person name="Nolan M."/>
            <person name="Ohm R."/>
            <person name="Pangilinan J."/>
            <person name="Park H.-J."/>
            <person name="Ramirez L."/>
            <person name="Alfaro M."/>
            <person name="Sun H."/>
            <person name="Tritt A."/>
            <person name="Yoshinaga Y."/>
            <person name="Zwiers L.-H."/>
            <person name="Turgeon B."/>
            <person name="Goodwin S."/>
            <person name="Spatafora J."/>
            <person name="Crous P."/>
            <person name="Grigoriev I."/>
        </authorList>
    </citation>
    <scope>NUCLEOTIDE SEQUENCE</scope>
    <source>
        <strain evidence="13">CBS 123094</strain>
    </source>
</reference>
<evidence type="ECO:0000256" key="10">
    <source>
        <dbReference type="SAM" id="Phobius"/>
    </source>
</evidence>
<protein>
    <recommendedName>
        <fullName evidence="15">ATP-binding cassette-type vacuolar membrane transporter-like protein Hmt1</fullName>
    </recommendedName>
</protein>
<feature type="transmembrane region" description="Helical" evidence="10">
    <location>
        <begin position="659"/>
        <end position="681"/>
    </location>
</feature>
<dbReference type="InterPro" id="IPR027417">
    <property type="entry name" value="P-loop_NTPase"/>
</dbReference>
<dbReference type="InterPro" id="IPR003439">
    <property type="entry name" value="ABC_transporter-like_ATP-bd"/>
</dbReference>
<feature type="transmembrane region" description="Helical" evidence="10">
    <location>
        <begin position="212"/>
        <end position="233"/>
    </location>
</feature>
<dbReference type="Pfam" id="PF00664">
    <property type="entry name" value="ABC_membrane"/>
    <property type="match status" value="1"/>
</dbReference>
<dbReference type="SUPFAM" id="SSF52540">
    <property type="entry name" value="P-loop containing nucleoside triphosphate hydrolases"/>
    <property type="match status" value="1"/>
</dbReference>
<dbReference type="GO" id="GO:0016887">
    <property type="term" value="F:ATP hydrolysis activity"/>
    <property type="evidence" value="ECO:0007669"/>
    <property type="project" value="InterPro"/>
</dbReference>
<accession>A0A6A5WCC9</accession>
<feature type="transmembrane region" description="Helical" evidence="10">
    <location>
        <begin position="571"/>
        <end position="594"/>
    </location>
</feature>
<comment type="subcellular location">
    <subcellularLocation>
        <location evidence="1">Membrane</location>
        <topology evidence="1">Multi-pass membrane protein</topology>
    </subcellularLocation>
</comment>
<dbReference type="InterPro" id="IPR003593">
    <property type="entry name" value="AAA+_ATPase"/>
</dbReference>
<evidence type="ECO:0000256" key="3">
    <source>
        <dbReference type="ARBA" id="ARBA00022692"/>
    </source>
</evidence>
<evidence type="ECO:0000256" key="5">
    <source>
        <dbReference type="ARBA" id="ARBA00022840"/>
    </source>
</evidence>
<dbReference type="AlphaFoldDB" id="A0A6A5WCC9"/>
<dbReference type="InterPro" id="IPR036640">
    <property type="entry name" value="ABC1_TM_sf"/>
</dbReference>
<dbReference type="GO" id="GO:0140359">
    <property type="term" value="F:ABC-type transporter activity"/>
    <property type="evidence" value="ECO:0007669"/>
    <property type="project" value="InterPro"/>
</dbReference>
<dbReference type="Pfam" id="PF00005">
    <property type="entry name" value="ABC_tran"/>
    <property type="match status" value="1"/>
</dbReference>
<dbReference type="PANTHER" id="PTHR24221:SF503">
    <property type="entry name" value="MITOCHONDRIAL POTASSIUM CHANNEL ATP-BINDING SUBUNIT"/>
    <property type="match status" value="1"/>
</dbReference>
<keyword evidence="2" id="KW-0813">Transport</keyword>
<feature type="domain" description="ABC transporter" evidence="11">
    <location>
        <begin position="750"/>
        <end position="984"/>
    </location>
</feature>
<evidence type="ECO:0008006" key="15">
    <source>
        <dbReference type="Google" id="ProtNLM"/>
    </source>
</evidence>
<keyword evidence="4" id="KW-0547">Nucleotide-binding</keyword>
<dbReference type="CDD" id="cd18583">
    <property type="entry name" value="ABC_6TM_HMT1"/>
    <property type="match status" value="1"/>
</dbReference>
<dbReference type="EMBL" id="ML977603">
    <property type="protein sequence ID" value="KAF1998574.1"/>
    <property type="molecule type" value="Genomic_DNA"/>
</dbReference>
<keyword evidence="6 10" id="KW-1133">Transmembrane helix</keyword>
<dbReference type="FunFam" id="3.40.50.300:FF:000287">
    <property type="entry name" value="Multidrug ABC transporter ATP-binding protein"/>
    <property type="match status" value="1"/>
</dbReference>
<sequence length="1028" mass="113765">MSPAGSRVQRISSTQLASCLEEQVNFQAEPIWRRENIGACAFQPPEITLKLPVDLHRPHHRAYPSTHTREVSTFSPTLNFNVTVRNCSDSAKGSPLVVVTGSISALRHSLATTIPVCPAACILEKSVLSVSIADADSASTKVTGLCAEGTIRTSSTSASMMAHPRGGGSDSAALAVLDYMHAPIVGCYYAGAAVFGAIVLQKPKLLPSKRRRIGAALIAAIVVSYISEVVYNVSRSFAEEDYDPVQHAVVQCLGSILVWTPLGISLAGSDSTVWHPWVGAFILEFIFNTSLCLLRGVALDPRDRYNSVPLGFSSFRALAALILLVNGFFISLSTKTEKGTDEEGQSLLGEEANSTPKVNGTANGLAGYGAIEPTPEDEDEDEEKDDDDKKEIKESQAKRLAEKGGWIGYLKGFAVFLPVLFPIHDKKVMFCFFIRFINLILSRALNVLVPRQLGIITNKLAAGTRVMPWKDISLWAFFKWLDTSSGFGLLDSLANNYIDEALREKLTMLAFTHVMALSMDFHTNKQSGEVIKAIDQATSLQSMVELIIFELSPILVDFAVAIWYITHLFDIYMAFIVIFMGASYIWWNLVTTLWMQKRYRKYLKTDREENTVLYESIPNWQTISYFNRTTYEVDRYRKSIWGAINAYLSYMYGWVKIHAIGDFVLSSTFVICCIFAIWRIVQGRAPLGNLITFMMYWSTIVSPLYIVGMSYKRITNKLIDAERLLQLLETKPSVQDPEHAQSLDLTSCKVEFKDVDFAYDERKPVLADVNFVAESGQTVAFVGETGGGKSTMLKLLMRHYDVTGGSIMINGQDLRSVKQEDLRDALGMVPQDPVLFNRSIRENVRYARLDATNAEIEEACKQAAIHDTIVSFPDGYKSKVGERGVKLSGGQLQRIAIARVLLKNPHIVLLDEATSAIDSATETQIQEAFKKLSAGRTTFVIAHRLSTIAEADLIIVVDQGKILERGTHWELLQKGGKYSELWTKQTAGHLSHANSKAPSTHGDEILIDITPADDDVKDNVAGEGSSKS</sequence>
<organism evidence="13 14">
    <name type="scientific">Amniculicola lignicola CBS 123094</name>
    <dbReference type="NCBI Taxonomy" id="1392246"/>
    <lineage>
        <taxon>Eukaryota</taxon>
        <taxon>Fungi</taxon>
        <taxon>Dikarya</taxon>
        <taxon>Ascomycota</taxon>
        <taxon>Pezizomycotina</taxon>
        <taxon>Dothideomycetes</taxon>
        <taxon>Pleosporomycetidae</taxon>
        <taxon>Pleosporales</taxon>
        <taxon>Amniculicolaceae</taxon>
        <taxon>Amniculicola</taxon>
    </lineage>
</organism>
<feature type="transmembrane region" description="Helical" evidence="10">
    <location>
        <begin position="429"/>
        <end position="449"/>
    </location>
</feature>
<dbReference type="PANTHER" id="PTHR24221">
    <property type="entry name" value="ATP-BINDING CASSETTE SUB-FAMILY B"/>
    <property type="match status" value="1"/>
</dbReference>
<gene>
    <name evidence="13" type="ORF">P154DRAFT_621694</name>
</gene>
<name>A0A6A5WCC9_9PLEO</name>
<keyword evidence="7 10" id="KW-0472">Membrane</keyword>
<dbReference type="PROSITE" id="PS00211">
    <property type="entry name" value="ABC_TRANSPORTER_1"/>
    <property type="match status" value="1"/>
</dbReference>
<evidence type="ECO:0000256" key="1">
    <source>
        <dbReference type="ARBA" id="ARBA00004141"/>
    </source>
</evidence>
<evidence type="ECO:0000313" key="13">
    <source>
        <dbReference type="EMBL" id="KAF1998574.1"/>
    </source>
</evidence>
<dbReference type="InterPro" id="IPR039421">
    <property type="entry name" value="Type_1_exporter"/>
</dbReference>
<evidence type="ECO:0000256" key="8">
    <source>
        <dbReference type="ARBA" id="ARBA00024363"/>
    </source>
</evidence>
<dbReference type="SUPFAM" id="SSF90123">
    <property type="entry name" value="ABC transporter transmembrane region"/>
    <property type="match status" value="1"/>
</dbReference>
<feature type="transmembrane region" description="Helical" evidence="10">
    <location>
        <begin position="179"/>
        <end position="200"/>
    </location>
</feature>
<feature type="compositionally biased region" description="Polar residues" evidence="9">
    <location>
        <begin position="352"/>
        <end position="362"/>
    </location>
</feature>
<evidence type="ECO:0000256" key="6">
    <source>
        <dbReference type="ARBA" id="ARBA00022989"/>
    </source>
</evidence>
<dbReference type="Gene3D" id="1.20.1560.10">
    <property type="entry name" value="ABC transporter type 1, transmembrane domain"/>
    <property type="match status" value="1"/>
</dbReference>
<keyword evidence="3 10" id="KW-0812">Transmembrane</keyword>
<comment type="similarity">
    <text evidence="8">Belongs to the ABC transporter superfamily. ABCB family. Heavy Metal importer (TC 3.A.1.210) subfamily.</text>
</comment>
<dbReference type="GO" id="GO:0005524">
    <property type="term" value="F:ATP binding"/>
    <property type="evidence" value="ECO:0007669"/>
    <property type="project" value="UniProtKB-KW"/>
</dbReference>
<dbReference type="InterPro" id="IPR017871">
    <property type="entry name" value="ABC_transporter-like_CS"/>
</dbReference>
<evidence type="ECO:0000256" key="9">
    <source>
        <dbReference type="SAM" id="MobiDB-lite"/>
    </source>
</evidence>
<evidence type="ECO:0000259" key="12">
    <source>
        <dbReference type="PROSITE" id="PS50929"/>
    </source>
</evidence>
<dbReference type="OrthoDB" id="6500128at2759"/>
<keyword evidence="14" id="KW-1185">Reference proteome</keyword>
<feature type="compositionally biased region" description="Acidic residues" evidence="9">
    <location>
        <begin position="374"/>
        <end position="386"/>
    </location>
</feature>
<keyword evidence="5" id="KW-0067">ATP-binding</keyword>
<dbReference type="GO" id="GO:0016020">
    <property type="term" value="C:membrane"/>
    <property type="evidence" value="ECO:0007669"/>
    <property type="project" value="UniProtKB-SubCell"/>
</dbReference>
<dbReference type="Proteomes" id="UP000799779">
    <property type="component" value="Unassembled WGS sequence"/>
</dbReference>
<feature type="transmembrane region" description="Helical" evidence="10">
    <location>
        <begin position="310"/>
        <end position="330"/>
    </location>
</feature>
<evidence type="ECO:0000256" key="4">
    <source>
        <dbReference type="ARBA" id="ARBA00022741"/>
    </source>
</evidence>
<evidence type="ECO:0000256" key="7">
    <source>
        <dbReference type="ARBA" id="ARBA00023136"/>
    </source>
</evidence>
<feature type="domain" description="ABC transmembrane type-1" evidence="12">
    <location>
        <begin position="439"/>
        <end position="716"/>
    </location>
</feature>
<feature type="transmembrane region" description="Helical" evidence="10">
    <location>
        <begin position="546"/>
        <end position="565"/>
    </location>
</feature>
<dbReference type="Gene3D" id="3.40.50.300">
    <property type="entry name" value="P-loop containing nucleotide triphosphate hydrolases"/>
    <property type="match status" value="1"/>
</dbReference>
<dbReference type="PROSITE" id="PS50929">
    <property type="entry name" value="ABC_TM1F"/>
    <property type="match status" value="1"/>
</dbReference>
<feature type="region of interest" description="Disordered" evidence="9">
    <location>
        <begin position="341"/>
        <end position="392"/>
    </location>
</feature>
<feature type="transmembrane region" description="Helical" evidence="10">
    <location>
        <begin position="687"/>
        <end position="707"/>
    </location>
</feature>
<evidence type="ECO:0000256" key="2">
    <source>
        <dbReference type="ARBA" id="ARBA00022448"/>
    </source>
</evidence>